<gene>
    <name evidence="2" type="ORF">OFLC_LOCUS12513</name>
</gene>
<dbReference type="EMBL" id="UZAJ01039858">
    <property type="protein sequence ID" value="VDP11489.1"/>
    <property type="molecule type" value="Genomic_DNA"/>
</dbReference>
<dbReference type="WBParaSite" id="OFLC_0001251401-mRNA-1">
    <property type="protein sequence ID" value="OFLC_0001251401-mRNA-1"/>
    <property type="gene ID" value="OFLC_0001251401"/>
</dbReference>
<organism evidence="4">
    <name type="scientific">Onchocerca flexuosa</name>
    <dbReference type="NCBI Taxonomy" id="387005"/>
    <lineage>
        <taxon>Eukaryota</taxon>
        <taxon>Metazoa</taxon>
        <taxon>Ecdysozoa</taxon>
        <taxon>Nematoda</taxon>
        <taxon>Chromadorea</taxon>
        <taxon>Rhabditida</taxon>
        <taxon>Spirurina</taxon>
        <taxon>Spiruromorpha</taxon>
        <taxon>Filarioidea</taxon>
        <taxon>Onchocercidae</taxon>
        <taxon>Onchocerca</taxon>
    </lineage>
</organism>
<dbReference type="Proteomes" id="UP000267606">
    <property type="component" value="Unassembled WGS sequence"/>
</dbReference>
<keyword evidence="1" id="KW-0812">Transmembrane</keyword>
<evidence type="ECO:0000313" key="2">
    <source>
        <dbReference type="EMBL" id="VDP11489.1"/>
    </source>
</evidence>
<keyword evidence="1" id="KW-1133">Transmembrane helix</keyword>
<protein>
    <submittedName>
        <fullName evidence="4">Transmembrane protein</fullName>
    </submittedName>
</protein>
<keyword evidence="3" id="KW-1185">Reference proteome</keyword>
<evidence type="ECO:0000313" key="3">
    <source>
        <dbReference type="Proteomes" id="UP000267606"/>
    </source>
</evidence>
<keyword evidence="1" id="KW-0472">Membrane</keyword>
<evidence type="ECO:0000256" key="1">
    <source>
        <dbReference type="SAM" id="Phobius"/>
    </source>
</evidence>
<accession>A0A183HYF1</accession>
<reference evidence="4" key="1">
    <citation type="submission" date="2016-06" db="UniProtKB">
        <authorList>
            <consortium name="WormBaseParasite"/>
        </authorList>
    </citation>
    <scope>IDENTIFICATION</scope>
</reference>
<sequence>MQVKEEERKKNRAMMDGVIKFEDMSYILLPTNLTAKAFMTDRYSDEGGHHCKRSGRSLILHQHKTLVNCRSTILFLIFLFMICGIMVFCGPPVP</sequence>
<evidence type="ECO:0000313" key="4">
    <source>
        <dbReference type="WBParaSite" id="OFLC_0001251401-mRNA-1"/>
    </source>
</evidence>
<proteinExistence type="predicted"/>
<feature type="transmembrane region" description="Helical" evidence="1">
    <location>
        <begin position="73"/>
        <end position="93"/>
    </location>
</feature>
<dbReference type="AlphaFoldDB" id="A0A183HYF1"/>
<reference evidence="2 3" key="2">
    <citation type="submission" date="2018-11" db="EMBL/GenBank/DDBJ databases">
        <authorList>
            <consortium name="Pathogen Informatics"/>
        </authorList>
    </citation>
    <scope>NUCLEOTIDE SEQUENCE [LARGE SCALE GENOMIC DNA]</scope>
</reference>
<name>A0A183HYF1_9BILA</name>